<dbReference type="InterPro" id="IPR021896">
    <property type="entry name" value="THAP9-like_HTH"/>
</dbReference>
<evidence type="ECO:0008006" key="7">
    <source>
        <dbReference type="Google" id="ProtNLM"/>
    </source>
</evidence>
<dbReference type="InterPro" id="IPR048366">
    <property type="entry name" value="TNP-like_GBD"/>
</dbReference>
<dbReference type="VEuPathDB" id="VectorBase:PPAI007541"/>
<accession>A0A1B0DHA7</accession>
<dbReference type="InterPro" id="IPR048367">
    <property type="entry name" value="TNP-like_RNaseH_C"/>
</dbReference>
<dbReference type="AlphaFoldDB" id="A0A1B0DHA7"/>
<dbReference type="EnsemblMetazoa" id="PPAI007541-RA">
    <property type="protein sequence ID" value="PPAI007541-PA"/>
    <property type="gene ID" value="PPAI007541"/>
</dbReference>
<dbReference type="EMBL" id="AJVK01060859">
    <property type="status" value="NOT_ANNOTATED_CDS"/>
    <property type="molecule type" value="Genomic_DNA"/>
</dbReference>
<feature type="domain" description="Transposable element P transposase-like GTP-binding insertion" evidence="3">
    <location>
        <begin position="234"/>
        <end position="353"/>
    </location>
</feature>
<evidence type="ECO:0000259" key="2">
    <source>
        <dbReference type="Pfam" id="PF21787"/>
    </source>
</evidence>
<name>A0A1B0DHA7_PHLPP</name>
<dbReference type="Pfam" id="PF21789">
    <property type="entry name" value="TNP-like_RNaseH_C"/>
    <property type="match status" value="1"/>
</dbReference>
<dbReference type="PANTHER" id="PTHR47577:SF2">
    <property type="entry name" value="THAP DOMAIN CONTAINING 9"/>
    <property type="match status" value="1"/>
</dbReference>
<dbReference type="Pfam" id="PF21788">
    <property type="entry name" value="TNP-like_GBD"/>
    <property type="match status" value="1"/>
</dbReference>
<dbReference type="VEuPathDB" id="VectorBase:PPAPM1_003868"/>
<feature type="domain" description="Transposable element P transposase-like RNase H" evidence="2">
    <location>
        <begin position="68"/>
        <end position="201"/>
    </location>
</feature>
<evidence type="ECO:0000259" key="1">
    <source>
        <dbReference type="Pfam" id="PF12017"/>
    </source>
</evidence>
<evidence type="ECO:0000259" key="3">
    <source>
        <dbReference type="Pfam" id="PF21788"/>
    </source>
</evidence>
<sequence>PSRTIFERVLAKKRGERVPRKYKKLLKQFALTLDFLSPKAYRYVRRVFLSALPHPKTICNWYKNVQADPGFTKECLDTLKALVEKENLQNKKVVCQLVFDEIHIFSGVQKIGKKTYGYSTINTAAKSLNTQATQILLFMVVDVNGKWKLPIGYFPINSLTADLKSNLIVKAVSHVQETGTKLIGVTFDGAAVNFSAMNNLGACFDMESLISTIRINPDNKALPESMLYVFPDPCHMIKLIRNVFGEKEPFYDMDGNQINFKYIEELLKIHEESGLHLGNKLKRIHVYFKKKKMNVRIAVQLLSKSVADAIDYCRDVLQFPEFVGSEATSKFIRMMNDIFDVLNSRNRSDFGWKGAIWAENFSNVEEFCAIAKTYISNLHFRSKIQRKNVNCQTSGSVPLTNFKKKPLICSASKIGFLGLYICLENLPKIFSDYKNDLNPIGLKTYNLNQDSVELFFNSVRSRLGCNTSPTVLQFRAAYRKLITYAQIKEDSSGNCIAGLENVKILQVNPERCIQAINNVTVGHTEKILMPKFKDEMEFEEIIESQRAISIFSEEELTEHSTSQSVSEELPVLSEVQKSVICYIAGCIISI</sequence>
<dbReference type="Pfam" id="PF21787">
    <property type="entry name" value="TNP-like_RNaseH_N"/>
    <property type="match status" value="1"/>
</dbReference>
<dbReference type="Proteomes" id="UP000092462">
    <property type="component" value="Unassembled WGS sequence"/>
</dbReference>
<proteinExistence type="predicted"/>
<dbReference type="PANTHER" id="PTHR47577">
    <property type="entry name" value="THAP DOMAIN-CONTAINING PROTEIN 6"/>
    <property type="match status" value="1"/>
</dbReference>
<feature type="domain" description="Transposable element P transposase-like RNase H C-terminal" evidence="4">
    <location>
        <begin position="445"/>
        <end position="479"/>
    </location>
</feature>
<evidence type="ECO:0000313" key="6">
    <source>
        <dbReference type="Proteomes" id="UP000092462"/>
    </source>
</evidence>
<feature type="domain" description="THAP9-like helix-turn-helix" evidence="1">
    <location>
        <begin position="17"/>
        <end position="61"/>
    </location>
</feature>
<dbReference type="Pfam" id="PF12017">
    <property type="entry name" value="Tnp_P_element"/>
    <property type="match status" value="1"/>
</dbReference>
<reference evidence="5" key="1">
    <citation type="submission" date="2022-08" db="UniProtKB">
        <authorList>
            <consortium name="EnsemblMetazoa"/>
        </authorList>
    </citation>
    <scope>IDENTIFICATION</scope>
    <source>
        <strain evidence="5">Israel</strain>
    </source>
</reference>
<evidence type="ECO:0000313" key="5">
    <source>
        <dbReference type="EnsemblMetazoa" id="PPAI007541-PA"/>
    </source>
</evidence>
<protein>
    <recommendedName>
        <fullName evidence="7">THAP-type domain-containing protein</fullName>
    </recommendedName>
</protein>
<evidence type="ECO:0000259" key="4">
    <source>
        <dbReference type="Pfam" id="PF21789"/>
    </source>
</evidence>
<dbReference type="InterPro" id="IPR048365">
    <property type="entry name" value="TNP-like_RNaseH_N"/>
</dbReference>
<keyword evidence="6" id="KW-1185">Reference proteome</keyword>
<organism evidence="5 6">
    <name type="scientific">Phlebotomus papatasi</name>
    <name type="common">Sandfly</name>
    <dbReference type="NCBI Taxonomy" id="29031"/>
    <lineage>
        <taxon>Eukaryota</taxon>
        <taxon>Metazoa</taxon>
        <taxon>Ecdysozoa</taxon>
        <taxon>Arthropoda</taxon>
        <taxon>Hexapoda</taxon>
        <taxon>Insecta</taxon>
        <taxon>Pterygota</taxon>
        <taxon>Neoptera</taxon>
        <taxon>Endopterygota</taxon>
        <taxon>Diptera</taxon>
        <taxon>Nematocera</taxon>
        <taxon>Psychodoidea</taxon>
        <taxon>Psychodidae</taxon>
        <taxon>Phlebotomus</taxon>
        <taxon>Phlebotomus</taxon>
    </lineage>
</organism>